<keyword evidence="4" id="KW-0645">Protease</keyword>
<evidence type="ECO:0000259" key="3">
    <source>
        <dbReference type="PROSITE" id="PS50240"/>
    </source>
</evidence>
<dbReference type="InterPro" id="IPR050430">
    <property type="entry name" value="Peptidase_S1"/>
</dbReference>
<keyword evidence="4" id="KW-0378">Hydrolase</keyword>
<proteinExistence type="inferred from homology"/>
<dbReference type="PRINTS" id="PR00722">
    <property type="entry name" value="CHYMOTRYPSIN"/>
</dbReference>
<dbReference type="InterPro" id="IPR043504">
    <property type="entry name" value="Peptidase_S1_PA_chymotrypsin"/>
</dbReference>
<dbReference type="GO" id="GO:0006508">
    <property type="term" value="P:proteolysis"/>
    <property type="evidence" value="ECO:0007669"/>
    <property type="project" value="UniProtKB-KW"/>
</dbReference>
<dbReference type="InterPro" id="IPR001254">
    <property type="entry name" value="Trypsin_dom"/>
</dbReference>
<dbReference type="EMBL" id="VIFM01000155">
    <property type="protein sequence ID" value="TQF12102.1"/>
    <property type="molecule type" value="Genomic_DNA"/>
</dbReference>
<dbReference type="PANTHER" id="PTHR24276:SF91">
    <property type="entry name" value="AT26814P-RELATED"/>
    <property type="match status" value="1"/>
</dbReference>
<comment type="similarity">
    <text evidence="1">Belongs to the peptidase S1 family.</text>
</comment>
<dbReference type="SUPFAM" id="SSF50494">
    <property type="entry name" value="Trypsin-like serine proteases"/>
    <property type="match status" value="1"/>
</dbReference>
<gene>
    <name evidence="4" type="ORF">FJV41_30830</name>
</gene>
<name>A0A540WSW1_9BACT</name>
<dbReference type="PANTHER" id="PTHR24276">
    <property type="entry name" value="POLYSERASE-RELATED"/>
    <property type="match status" value="1"/>
</dbReference>
<dbReference type="SMART" id="SM00020">
    <property type="entry name" value="Tryp_SPc"/>
    <property type="match status" value="1"/>
</dbReference>
<keyword evidence="2" id="KW-1015">Disulfide bond</keyword>
<dbReference type="GO" id="GO:0004252">
    <property type="term" value="F:serine-type endopeptidase activity"/>
    <property type="evidence" value="ECO:0007669"/>
    <property type="project" value="InterPro"/>
</dbReference>
<dbReference type="InterPro" id="IPR001314">
    <property type="entry name" value="Peptidase_S1A"/>
</dbReference>
<dbReference type="Gene3D" id="2.40.10.10">
    <property type="entry name" value="Trypsin-like serine proteases"/>
    <property type="match status" value="1"/>
</dbReference>
<comment type="caution">
    <text evidence="4">The sequence shown here is derived from an EMBL/GenBank/DDBJ whole genome shotgun (WGS) entry which is preliminary data.</text>
</comment>
<organism evidence="4 5">
    <name type="scientific">Myxococcus llanfairpwllgwyngyllgogerychwyrndrobwllllantysiliogogogochensis</name>
    <dbReference type="NCBI Taxonomy" id="2590453"/>
    <lineage>
        <taxon>Bacteria</taxon>
        <taxon>Pseudomonadati</taxon>
        <taxon>Myxococcota</taxon>
        <taxon>Myxococcia</taxon>
        <taxon>Myxococcales</taxon>
        <taxon>Cystobacterineae</taxon>
        <taxon>Myxococcaceae</taxon>
        <taxon>Myxococcus</taxon>
    </lineage>
</organism>
<dbReference type="InterPro" id="IPR018114">
    <property type="entry name" value="TRYPSIN_HIS"/>
</dbReference>
<feature type="domain" description="Peptidase S1" evidence="3">
    <location>
        <begin position="33"/>
        <end position="249"/>
    </location>
</feature>
<evidence type="ECO:0000256" key="1">
    <source>
        <dbReference type="ARBA" id="ARBA00007664"/>
    </source>
</evidence>
<evidence type="ECO:0000256" key="2">
    <source>
        <dbReference type="ARBA" id="ARBA00023157"/>
    </source>
</evidence>
<dbReference type="InterPro" id="IPR009003">
    <property type="entry name" value="Peptidase_S1_PA"/>
</dbReference>
<dbReference type="PROSITE" id="PS50240">
    <property type="entry name" value="TRYPSIN_DOM"/>
    <property type="match status" value="1"/>
</dbReference>
<dbReference type="PROSITE" id="PS00134">
    <property type="entry name" value="TRYPSIN_HIS"/>
    <property type="match status" value="1"/>
</dbReference>
<evidence type="ECO:0000313" key="5">
    <source>
        <dbReference type="Proteomes" id="UP000315369"/>
    </source>
</evidence>
<dbReference type="AlphaFoldDB" id="A0A540WSW1"/>
<dbReference type="Proteomes" id="UP000315369">
    <property type="component" value="Unassembled WGS sequence"/>
</dbReference>
<dbReference type="Pfam" id="PF00089">
    <property type="entry name" value="Trypsin"/>
    <property type="match status" value="1"/>
</dbReference>
<keyword evidence="5" id="KW-1185">Reference proteome</keyword>
<dbReference type="OrthoDB" id="5290391at2"/>
<protein>
    <submittedName>
        <fullName evidence="4">Trypsin-like serine protease</fullName>
    </submittedName>
</protein>
<accession>A0A540WSW1</accession>
<evidence type="ECO:0000313" key="4">
    <source>
        <dbReference type="EMBL" id="TQF12102.1"/>
    </source>
</evidence>
<sequence length="375" mass="38137">MVLLVLVGLVACAPVSEAPEVRDVPPGEVSRRIVQGTDAPDDVGTVALVARRTRCGGESPLLLCSGVLIAPDVVLTAAHCLDLFGAEGAHEVFFGTVLSPTPEVSGRFIRVSRATLHPSYVPSTHAYDAALLRLAAPVDVAPVPLPGVGVSMSVGTPVRAVGYGDTKDANAPSGRRRQGALQVTSVEPAAFRAGPAPGMSCVGDSGGPVLAGDGVLIGLTVSGDVACRAEAVNVRVDALLEDFIRPFLASAPPATEPTLQPEALCREACERDAECPSGLTCVVTDGAPGRCLLPALREGSFGATCTEDAMCGAGGRCARLESEGDDACRCFTPCTPLPPDPEPEAPDEASGGGCSSAPGLVIFGVLALAGVKQRR</sequence>
<reference evidence="4 5" key="1">
    <citation type="submission" date="2019-06" db="EMBL/GenBank/DDBJ databases">
        <authorList>
            <person name="Livingstone P."/>
            <person name="Whitworth D."/>
        </authorList>
    </citation>
    <scope>NUCLEOTIDE SEQUENCE [LARGE SCALE GENOMIC DNA]</scope>
    <source>
        <strain evidence="4 5">AM401</strain>
    </source>
</reference>